<sequence>MAAVKGHLNVVHYLLRQGASHDALNRFGDTPSFDAAERGNPTVIQALIHDLRGPLNGII</sequence>
<dbReference type="SUPFAM" id="SSF48403">
    <property type="entry name" value="Ankyrin repeat"/>
    <property type="match status" value="1"/>
</dbReference>
<dbReference type="PROSITE" id="PS50088">
    <property type="entry name" value="ANK_REPEAT"/>
    <property type="match status" value="1"/>
</dbReference>
<keyword evidence="1" id="KW-0040">ANK repeat</keyword>
<dbReference type="InterPro" id="IPR036770">
    <property type="entry name" value="Ankyrin_rpt-contain_sf"/>
</dbReference>
<comment type="caution">
    <text evidence="2">The sequence shown here is derived from an EMBL/GenBank/DDBJ whole genome shotgun (WGS) entry which is preliminary data.</text>
</comment>
<dbReference type="RefSeq" id="XP_046077557.1">
    <property type="nucleotide sequence ID" value="XM_046214754.1"/>
</dbReference>
<protein>
    <recommendedName>
        <fullName evidence="4">Ankyrin repeat protein</fullName>
    </recommendedName>
</protein>
<evidence type="ECO:0000256" key="1">
    <source>
        <dbReference type="PROSITE-ProRule" id="PRU00023"/>
    </source>
</evidence>
<reference evidence="2" key="1">
    <citation type="submission" date="2021-12" db="EMBL/GenBank/DDBJ databases">
        <title>Convergent genome expansion in fungi linked to evolution of root-endophyte symbiosis.</title>
        <authorList>
            <consortium name="DOE Joint Genome Institute"/>
            <person name="Ke Y.-H."/>
            <person name="Bonito G."/>
            <person name="Liao H.-L."/>
            <person name="Looney B."/>
            <person name="Rojas-Flechas A."/>
            <person name="Nash J."/>
            <person name="Hameed K."/>
            <person name="Schadt C."/>
            <person name="Martin F."/>
            <person name="Crous P.W."/>
            <person name="Miettinen O."/>
            <person name="Magnuson J.K."/>
            <person name="Labbe J."/>
            <person name="Jacobson D."/>
            <person name="Doktycz M.J."/>
            <person name="Veneault-Fourrey C."/>
            <person name="Kuo A."/>
            <person name="Mondo S."/>
            <person name="Calhoun S."/>
            <person name="Riley R."/>
            <person name="Ohm R."/>
            <person name="LaButti K."/>
            <person name="Andreopoulos B."/>
            <person name="Pangilinan J."/>
            <person name="Nolan M."/>
            <person name="Tritt A."/>
            <person name="Clum A."/>
            <person name="Lipzen A."/>
            <person name="Daum C."/>
            <person name="Barry K."/>
            <person name="Grigoriev I.V."/>
            <person name="Vilgalys R."/>
        </authorList>
    </citation>
    <scope>NUCLEOTIDE SEQUENCE</scope>
    <source>
        <strain evidence="2">PMI_201</strain>
    </source>
</reference>
<dbReference type="Pfam" id="PF13637">
    <property type="entry name" value="Ank_4"/>
    <property type="match status" value="1"/>
</dbReference>
<evidence type="ECO:0000313" key="2">
    <source>
        <dbReference type="EMBL" id="KAH8704936.1"/>
    </source>
</evidence>
<dbReference type="GeneID" id="70245041"/>
<dbReference type="Proteomes" id="UP001201262">
    <property type="component" value="Unassembled WGS sequence"/>
</dbReference>
<feature type="repeat" description="ANK" evidence="1">
    <location>
        <begin position="1"/>
        <end position="26"/>
    </location>
</feature>
<organism evidence="2 3">
    <name type="scientific">Talaromyces proteolyticus</name>
    <dbReference type="NCBI Taxonomy" id="1131652"/>
    <lineage>
        <taxon>Eukaryota</taxon>
        <taxon>Fungi</taxon>
        <taxon>Dikarya</taxon>
        <taxon>Ascomycota</taxon>
        <taxon>Pezizomycotina</taxon>
        <taxon>Eurotiomycetes</taxon>
        <taxon>Eurotiomycetidae</taxon>
        <taxon>Eurotiales</taxon>
        <taxon>Trichocomaceae</taxon>
        <taxon>Talaromyces</taxon>
        <taxon>Talaromyces sect. Bacilispori</taxon>
    </lineage>
</organism>
<evidence type="ECO:0008006" key="4">
    <source>
        <dbReference type="Google" id="ProtNLM"/>
    </source>
</evidence>
<dbReference type="Gene3D" id="1.25.40.20">
    <property type="entry name" value="Ankyrin repeat-containing domain"/>
    <property type="match status" value="1"/>
</dbReference>
<accession>A0AAD4Q5T2</accession>
<evidence type="ECO:0000313" key="3">
    <source>
        <dbReference type="Proteomes" id="UP001201262"/>
    </source>
</evidence>
<keyword evidence="3" id="KW-1185">Reference proteome</keyword>
<dbReference type="EMBL" id="JAJTJA010000001">
    <property type="protein sequence ID" value="KAH8704936.1"/>
    <property type="molecule type" value="Genomic_DNA"/>
</dbReference>
<proteinExistence type="predicted"/>
<dbReference type="InterPro" id="IPR002110">
    <property type="entry name" value="Ankyrin_rpt"/>
</dbReference>
<gene>
    <name evidence="2" type="ORF">BGW36DRAFT_366478</name>
</gene>
<dbReference type="AlphaFoldDB" id="A0AAD4Q5T2"/>
<name>A0AAD4Q5T2_9EURO</name>